<evidence type="ECO:0000313" key="1">
    <source>
        <dbReference type="EMBL" id="KER18116.1"/>
    </source>
</evidence>
<dbReference type="KEGG" id="ovi:T265_12369"/>
<proteinExistence type="predicted"/>
<keyword evidence="2" id="KW-1185">Reference proteome</keyword>
<dbReference type="CTD" id="20326537"/>
<dbReference type="Proteomes" id="UP000054324">
    <property type="component" value="Unassembled WGS sequence"/>
</dbReference>
<gene>
    <name evidence="1" type="ORF">T265_12369</name>
</gene>
<dbReference type="EMBL" id="KL610385">
    <property type="protein sequence ID" value="KER18116.1"/>
    <property type="molecule type" value="Genomic_DNA"/>
</dbReference>
<sequence>MAVNRTSECRLNKVKPSPMAMISIPVEAPCAAGRLATGDSLTAYQLTLTTCNKVVRNAARLMW</sequence>
<dbReference type="AlphaFoldDB" id="A0A074YTJ7"/>
<organism evidence="1 2">
    <name type="scientific">Opisthorchis viverrini</name>
    <name type="common">Southeast Asian liver fluke</name>
    <dbReference type="NCBI Taxonomy" id="6198"/>
    <lineage>
        <taxon>Eukaryota</taxon>
        <taxon>Metazoa</taxon>
        <taxon>Spiralia</taxon>
        <taxon>Lophotrochozoa</taxon>
        <taxon>Platyhelminthes</taxon>
        <taxon>Trematoda</taxon>
        <taxon>Digenea</taxon>
        <taxon>Opisthorchiida</taxon>
        <taxon>Opisthorchiata</taxon>
        <taxon>Opisthorchiidae</taxon>
        <taxon>Opisthorchis</taxon>
    </lineage>
</organism>
<dbReference type="RefSeq" id="XP_009178137.1">
    <property type="nucleotide sequence ID" value="XM_009179873.1"/>
</dbReference>
<protein>
    <submittedName>
        <fullName evidence="1">Uncharacterized protein</fullName>
    </submittedName>
</protein>
<dbReference type="GeneID" id="20326537"/>
<name>A0A074YTJ7_OPIVI</name>
<accession>A0A074YTJ7</accession>
<reference evidence="1 2" key="1">
    <citation type="submission" date="2013-11" db="EMBL/GenBank/DDBJ databases">
        <title>Opisthorchis viverrini - life in the bile duct.</title>
        <authorList>
            <person name="Young N.D."/>
            <person name="Nagarajan N."/>
            <person name="Lin S.J."/>
            <person name="Korhonen P.K."/>
            <person name="Jex A.R."/>
            <person name="Hall R.S."/>
            <person name="Safavi-Hemami H."/>
            <person name="Kaewkong W."/>
            <person name="Bertrand D."/>
            <person name="Gao S."/>
            <person name="Seet Q."/>
            <person name="Wongkham S."/>
            <person name="Teh B.T."/>
            <person name="Wongkham C."/>
            <person name="Intapan P.M."/>
            <person name="Maleewong W."/>
            <person name="Yang X."/>
            <person name="Hu M."/>
            <person name="Wang Z."/>
            <person name="Hofmann A."/>
            <person name="Sternberg P.W."/>
            <person name="Tan P."/>
            <person name="Wang J."/>
            <person name="Gasser R.B."/>
        </authorList>
    </citation>
    <scope>NUCLEOTIDE SEQUENCE [LARGE SCALE GENOMIC DNA]</scope>
</reference>
<evidence type="ECO:0000313" key="2">
    <source>
        <dbReference type="Proteomes" id="UP000054324"/>
    </source>
</evidence>